<feature type="domain" description="HNH nuclease" evidence="1">
    <location>
        <begin position="8"/>
        <end position="63"/>
    </location>
</feature>
<keyword evidence="2" id="KW-0255">Endonuclease</keyword>
<organism evidence="2 3">
    <name type="scientific">Nostoc punctiforme NIES-2108</name>
    <dbReference type="NCBI Taxonomy" id="1356359"/>
    <lineage>
        <taxon>Bacteria</taxon>
        <taxon>Bacillati</taxon>
        <taxon>Cyanobacteriota</taxon>
        <taxon>Cyanophyceae</taxon>
        <taxon>Nostocales</taxon>
        <taxon>Nostocaceae</taxon>
        <taxon>Nostoc</taxon>
    </lineage>
</organism>
<dbReference type="Proteomes" id="UP000252085">
    <property type="component" value="Unassembled WGS sequence"/>
</dbReference>
<gene>
    <name evidence="2" type="ORF">A6769_11555</name>
</gene>
<dbReference type="SMART" id="SM00507">
    <property type="entry name" value="HNHc"/>
    <property type="match status" value="1"/>
</dbReference>
<dbReference type="Pfam" id="PF01844">
    <property type="entry name" value="HNH"/>
    <property type="match status" value="1"/>
</dbReference>
<evidence type="ECO:0000313" key="2">
    <source>
        <dbReference type="EMBL" id="RCJ37534.1"/>
    </source>
</evidence>
<dbReference type="EMBL" id="LXQE01000136">
    <property type="protein sequence ID" value="RCJ37534.1"/>
    <property type="molecule type" value="Genomic_DNA"/>
</dbReference>
<keyword evidence="2" id="KW-0540">Nuclease</keyword>
<dbReference type="InterPro" id="IPR052892">
    <property type="entry name" value="NA-targeting_endonuclease"/>
</dbReference>
<keyword evidence="2" id="KW-0378">Hydrolase</keyword>
<protein>
    <submittedName>
        <fullName evidence="2">HNH endonuclease</fullName>
    </submittedName>
</protein>
<comment type="caution">
    <text evidence="2">The sequence shown here is derived from an EMBL/GenBank/DDBJ whole genome shotgun (WGS) entry which is preliminary data.</text>
</comment>
<evidence type="ECO:0000259" key="1">
    <source>
        <dbReference type="SMART" id="SM00507"/>
    </source>
</evidence>
<accession>A0A367RPD4</accession>
<dbReference type="PANTHER" id="PTHR33877">
    <property type="entry name" value="SLL1193 PROTEIN"/>
    <property type="match status" value="1"/>
</dbReference>
<dbReference type="Gene3D" id="1.10.30.50">
    <property type="match status" value="1"/>
</dbReference>
<dbReference type="GO" id="GO:0008270">
    <property type="term" value="F:zinc ion binding"/>
    <property type="evidence" value="ECO:0007669"/>
    <property type="project" value="InterPro"/>
</dbReference>
<reference evidence="2 3" key="1">
    <citation type="submission" date="2016-04" db="EMBL/GenBank/DDBJ databases">
        <authorList>
            <person name="Evans L.H."/>
            <person name="Alamgir A."/>
            <person name="Owens N."/>
            <person name="Weber N.D."/>
            <person name="Virtaneva K."/>
            <person name="Barbian K."/>
            <person name="Babar A."/>
            <person name="Rosenke K."/>
        </authorList>
    </citation>
    <scope>NUCLEOTIDE SEQUENCE [LARGE SCALE GENOMIC DNA]</scope>
    <source>
        <strain evidence="2">NIES-2108</strain>
    </source>
</reference>
<dbReference type="InterPro" id="IPR002711">
    <property type="entry name" value="HNH"/>
</dbReference>
<dbReference type="CDD" id="cd00085">
    <property type="entry name" value="HNHc"/>
    <property type="match status" value="1"/>
</dbReference>
<sequence length="141" mass="15775">MSKYIPGSLKTKISASDKGRCCYCLTTEANSGIPMSYDHIQPRSKGGETTFDNLCLACRSCNEFKADSTEAIDPLTGEITPLFHPRIQRWSDHFNWSSDGTRVEGLTTIGRATIVCLRMNNPVIVVARRRWTISGWHPPIN</sequence>
<dbReference type="InterPro" id="IPR003615">
    <property type="entry name" value="HNH_nuc"/>
</dbReference>
<name>A0A367RPD4_NOSPU</name>
<proteinExistence type="predicted"/>
<dbReference type="AlphaFoldDB" id="A0A367RPD4"/>
<dbReference type="PANTHER" id="PTHR33877:SF1">
    <property type="entry name" value="TYPE IV METHYL-DIRECTED RESTRICTION ENZYME ECOKMCRA"/>
    <property type="match status" value="1"/>
</dbReference>
<dbReference type="GO" id="GO:0003676">
    <property type="term" value="F:nucleic acid binding"/>
    <property type="evidence" value="ECO:0007669"/>
    <property type="project" value="InterPro"/>
</dbReference>
<evidence type="ECO:0000313" key="3">
    <source>
        <dbReference type="Proteomes" id="UP000252085"/>
    </source>
</evidence>
<dbReference type="GO" id="GO:0004519">
    <property type="term" value="F:endonuclease activity"/>
    <property type="evidence" value="ECO:0007669"/>
    <property type="project" value="UniProtKB-KW"/>
</dbReference>